<sequence>MKIPNVTLHGQAICMMSGDFQRGSAASKHSTTWPAIALKGRYQASTLFSCLWGSVTDKLISGTLSDVEFKWVSAFLPKAARPVSVLYHLDQALCTAKDGWEQCSKKIMPRQFISMCLGTP</sequence>
<dbReference type="Proteomes" id="UP000287651">
    <property type="component" value="Unassembled WGS sequence"/>
</dbReference>
<protein>
    <submittedName>
        <fullName evidence="1">Uncharacterized protein</fullName>
    </submittedName>
</protein>
<dbReference type="EMBL" id="AMZH03015860">
    <property type="protein sequence ID" value="RRT45394.1"/>
    <property type="molecule type" value="Genomic_DNA"/>
</dbReference>
<proteinExistence type="predicted"/>
<evidence type="ECO:0000313" key="2">
    <source>
        <dbReference type="Proteomes" id="UP000287651"/>
    </source>
</evidence>
<reference evidence="1 2" key="1">
    <citation type="journal article" date="2014" name="Agronomy (Basel)">
        <title>A Draft Genome Sequence for Ensete ventricosum, the Drought-Tolerant Tree Against Hunger.</title>
        <authorList>
            <person name="Harrison J."/>
            <person name="Moore K.A."/>
            <person name="Paszkiewicz K."/>
            <person name="Jones T."/>
            <person name="Grant M."/>
            <person name="Ambacheew D."/>
            <person name="Muzemil S."/>
            <person name="Studholme D.J."/>
        </authorList>
    </citation>
    <scope>NUCLEOTIDE SEQUENCE [LARGE SCALE GENOMIC DNA]</scope>
</reference>
<name>A0A426Y113_ENSVE</name>
<accession>A0A426Y113</accession>
<gene>
    <name evidence="1" type="ORF">B296_00034883</name>
</gene>
<dbReference type="AlphaFoldDB" id="A0A426Y113"/>
<organism evidence="1 2">
    <name type="scientific">Ensete ventricosum</name>
    <name type="common">Abyssinian banana</name>
    <name type="synonym">Musa ensete</name>
    <dbReference type="NCBI Taxonomy" id="4639"/>
    <lineage>
        <taxon>Eukaryota</taxon>
        <taxon>Viridiplantae</taxon>
        <taxon>Streptophyta</taxon>
        <taxon>Embryophyta</taxon>
        <taxon>Tracheophyta</taxon>
        <taxon>Spermatophyta</taxon>
        <taxon>Magnoliopsida</taxon>
        <taxon>Liliopsida</taxon>
        <taxon>Zingiberales</taxon>
        <taxon>Musaceae</taxon>
        <taxon>Ensete</taxon>
    </lineage>
</organism>
<evidence type="ECO:0000313" key="1">
    <source>
        <dbReference type="EMBL" id="RRT45394.1"/>
    </source>
</evidence>
<comment type="caution">
    <text evidence="1">The sequence shown here is derived from an EMBL/GenBank/DDBJ whole genome shotgun (WGS) entry which is preliminary data.</text>
</comment>